<proteinExistence type="predicted"/>
<evidence type="ECO:0000313" key="3">
    <source>
        <dbReference type="Proteomes" id="UP000192907"/>
    </source>
</evidence>
<dbReference type="InterPro" id="IPR058526">
    <property type="entry name" value="DUF8213"/>
</dbReference>
<evidence type="ECO:0000313" key="2">
    <source>
        <dbReference type="EMBL" id="SMF05723.1"/>
    </source>
</evidence>
<reference evidence="3" key="1">
    <citation type="submission" date="2017-04" db="EMBL/GenBank/DDBJ databases">
        <authorList>
            <person name="Varghese N."/>
            <person name="Submissions S."/>
        </authorList>
    </citation>
    <scope>NUCLEOTIDE SEQUENCE [LARGE SCALE GENOMIC DNA]</scope>
    <source>
        <strain evidence="3">RKEM611</strain>
    </source>
</reference>
<keyword evidence="3" id="KW-1185">Reference proteome</keyword>
<dbReference type="Proteomes" id="UP000192907">
    <property type="component" value="Unassembled WGS sequence"/>
</dbReference>
<name>A0A1Y6BDJ5_9BACT</name>
<dbReference type="EMBL" id="FWZT01000004">
    <property type="protein sequence ID" value="SMF05723.1"/>
    <property type="molecule type" value="Genomic_DNA"/>
</dbReference>
<sequence length="232" mass="25834">MNPSLALLALIFLSACGLPSQSLRSSGGIWGEHRGHENKLNYSAHYIKGGDIAIQLSLNEVKRIYIVISPYEGLREIDGRGHSLNNEEIALLKSTLAKIKKNNPEGPTRNALLMMTEYISEVPTGHKMHRETYSIEKTLKHKGIQCLNKGENYQAHWSLTSSQRRTHKVDDKACLGRCGRGCDSSPSNWTRDCLNLDACKIASQHSNPSLCGDEWLRSADDWAMGKMLGCQI</sequence>
<evidence type="ECO:0000259" key="1">
    <source>
        <dbReference type="Pfam" id="PF26641"/>
    </source>
</evidence>
<accession>A0A1Y6BDJ5</accession>
<gene>
    <name evidence="2" type="ORF">SAMN06296036_10489</name>
</gene>
<organism evidence="2 3">
    <name type="scientific">Pseudobacteriovorax antillogorgiicola</name>
    <dbReference type="NCBI Taxonomy" id="1513793"/>
    <lineage>
        <taxon>Bacteria</taxon>
        <taxon>Pseudomonadati</taxon>
        <taxon>Bdellovibrionota</taxon>
        <taxon>Oligoflexia</taxon>
        <taxon>Oligoflexales</taxon>
        <taxon>Pseudobacteriovoracaceae</taxon>
        <taxon>Pseudobacteriovorax</taxon>
    </lineage>
</organism>
<protein>
    <recommendedName>
        <fullName evidence="1">DUF8213 domain-containing protein</fullName>
    </recommendedName>
</protein>
<dbReference type="Pfam" id="PF26641">
    <property type="entry name" value="DUF8213"/>
    <property type="match status" value="1"/>
</dbReference>
<dbReference type="RefSeq" id="WP_132316884.1">
    <property type="nucleotide sequence ID" value="NZ_FWZT01000004.1"/>
</dbReference>
<dbReference type="OrthoDB" id="1186121at2"/>
<dbReference type="AlphaFoldDB" id="A0A1Y6BDJ5"/>
<feature type="domain" description="DUF8213" evidence="1">
    <location>
        <begin position="168"/>
        <end position="231"/>
    </location>
</feature>